<dbReference type="Gene3D" id="3.30.70.20">
    <property type="match status" value="1"/>
</dbReference>
<dbReference type="PIRSF" id="PIRSF501177">
    <property type="entry name" value="BoxA"/>
    <property type="match status" value="1"/>
</dbReference>
<dbReference type="SUPFAM" id="SSF63380">
    <property type="entry name" value="Riboflavin synthase domain-like"/>
    <property type="match status" value="1"/>
</dbReference>
<evidence type="ECO:0000256" key="9">
    <source>
        <dbReference type="PIRNR" id="PIRNR000361"/>
    </source>
</evidence>
<comment type="catalytic activity">
    <reaction evidence="9">
        <text>benzoyl-CoA + NADPH + O2 + H(+) = 2,3-epoxy-2,3-dihydrobenzoyl-CoA + NADP(+) + H2O</text>
        <dbReference type="Rhea" id="RHEA:48312"/>
        <dbReference type="ChEBI" id="CHEBI:15377"/>
        <dbReference type="ChEBI" id="CHEBI:15378"/>
        <dbReference type="ChEBI" id="CHEBI:15379"/>
        <dbReference type="ChEBI" id="CHEBI:57369"/>
        <dbReference type="ChEBI" id="CHEBI:57783"/>
        <dbReference type="ChEBI" id="CHEBI:58349"/>
        <dbReference type="ChEBI" id="CHEBI:88118"/>
        <dbReference type="EC" id="1.14.13.208"/>
    </reaction>
</comment>
<dbReference type="InterPro" id="IPR039261">
    <property type="entry name" value="FNR_nucleotide-bd"/>
</dbReference>
<comment type="subunit">
    <text evidence="9">Homodimer.</text>
</comment>
<dbReference type="PIRSF" id="PIRSF000361">
    <property type="entry name" value="Frd-NADP+_RD"/>
    <property type="match status" value="1"/>
</dbReference>
<dbReference type="PROSITE" id="PS51379">
    <property type="entry name" value="4FE4S_FER_2"/>
    <property type="match status" value="2"/>
</dbReference>
<dbReference type="GO" id="GO:0046872">
    <property type="term" value="F:metal ion binding"/>
    <property type="evidence" value="ECO:0007669"/>
    <property type="project" value="UniProtKB-KW"/>
</dbReference>
<feature type="binding site" evidence="10">
    <location>
        <begin position="356"/>
        <end position="357"/>
    </location>
    <ligand>
        <name>NADP(+)</name>
        <dbReference type="ChEBI" id="CHEBI:58349"/>
    </ligand>
</feature>
<keyword evidence="3" id="KW-0479">Metal-binding</keyword>
<dbReference type="PRINTS" id="PR00371">
    <property type="entry name" value="FPNCR"/>
</dbReference>
<dbReference type="InterPro" id="IPR017896">
    <property type="entry name" value="4Fe4S_Fe-S-bd"/>
</dbReference>
<evidence type="ECO:0000259" key="12">
    <source>
        <dbReference type="PROSITE" id="PS51384"/>
    </source>
</evidence>
<evidence type="ECO:0000256" key="8">
    <source>
        <dbReference type="ARBA" id="ARBA00023014"/>
    </source>
</evidence>
<feature type="binding site" evidence="10">
    <location>
        <position position="327"/>
    </location>
    <ligand>
        <name>NADP(+)</name>
        <dbReference type="ChEBI" id="CHEBI:58349"/>
    </ligand>
</feature>
<feature type="binding site" evidence="10">
    <location>
        <position position="395"/>
    </location>
    <ligand>
        <name>NADP(+)</name>
        <dbReference type="ChEBI" id="CHEBI:58349"/>
    </ligand>
</feature>
<dbReference type="PROSITE" id="PS00198">
    <property type="entry name" value="4FE4S_FER_1"/>
    <property type="match status" value="2"/>
</dbReference>
<dbReference type="GO" id="GO:0051536">
    <property type="term" value="F:iron-sulfur cluster binding"/>
    <property type="evidence" value="ECO:0007669"/>
    <property type="project" value="UniProtKB-KW"/>
</dbReference>
<dbReference type="Gene3D" id="3.40.50.80">
    <property type="entry name" value="Nucleotide-binding domain of ferredoxin-NADP reductase (FNR) module"/>
    <property type="match status" value="1"/>
</dbReference>
<dbReference type="KEGG" id="cnc:CNE_BB1p04280"/>
<dbReference type="InterPro" id="IPR001433">
    <property type="entry name" value="OxRdtase_FAD/NAD-bd"/>
</dbReference>
<dbReference type="InterPro" id="IPR017938">
    <property type="entry name" value="Riboflavin_synthase-like_b-brl"/>
</dbReference>
<feature type="domain" description="4Fe-4S ferredoxin-type" evidence="11">
    <location>
        <begin position="40"/>
        <end position="67"/>
    </location>
</feature>
<keyword evidence="7" id="KW-0408">Iron</keyword>
<dbReference type="InterPro" id="IPR017927">
    <property type="entry name" value="FAD-bd_FR_type"/>
</dbReference>
<evidence type="ECO:0000256" key="1">
    <source>
        <dbReference type="ARBA" id="ARBA00001974"/>
    </source>
</evidence>
<keyword evidence="8" id="KW-0411">Iron-sulfur</keyword>
<feature type="binding site" evidence="10">
    <location>
        <position position="209"/>
    </location>
    <ligand>
        <name>NADP(+)</name>
        <dbReference type="ChEBI" id="CHEBI:58349"/>
    </ligand>
</feature>
<geneLocation type="plasmid" evidence="13 14">
    <name>pBB1</name>
</geneLocation>
<dbReference type="EMBL" id="CP002879">
    <property type="protein sequence ID" value="AEI81852.1"/>
    <property type="molecule type" value="Genomic_DNA"/>
</dbReference>
<sequence>MLQEPSYHRQHLIDPAQCIRCNTCLESCPESAIQFDGANYIVDATICNDCGICKPDCPTGAIDNYRLVPREAPYSLADQSDWEALPEQGPLADGVAPDIVHEAGPGPQISVAPWSATRATTMLFPPAKPVVAKIKSNLRLTAEDAENDIRHIVLDFGEQPHGLLEGQTLAVVPPGSGTSGQPHHLRNYSVASTRHGETAGSNDVAFTVKRVVEARDSGIYRGIASNYLCDARPGDPVQCVGPFGNAFLLPLHPGAKLLMICVGTGVAPFRSFIQHRQRHPQPAAGPWILLYGGRSPQEMAYHDELGLLPAAEVDVRFAYSRLPEHPKTYVHDLLLHAGQEVASLLDDTETYIYICGLRAMEDGVMSAFETICTSSQKNWTELRKAMQEQGRLHIETY</sequence>
<keyword evidence="6 9" id="KW-0560">Oxidoreductase</keyword>
<evidence type="ECO:0000256" key="10">
    <source>
        <dbReference type="PIRSR" id="PIRSR000361-1"/>
    </source>
</evidence>
<feature type="domain" description="4Fe-4S ferredoxin-type" evidence="11">
    <location>
        <begin position="9"/>
        <end position="38"/>
    </location>
</feature>
<evidence type="ECO:0000256" key="5">
    <source>
        <dbReference type="ARBA" id="ARBA00022857"/>
    </source>
</evidence>
<dbReference type="InterPro" id="IPR017634">
    <property type="entry name" value="Benzoyl_CoA_Oase_BoxA"/>
</dbReference>
<protein>
    <recommendedName>
        <fullName evidence="9">Benzoyl-CoA oxygenase component A</fullName>
        <ecNumber evidence="9">1.14.13.208</ecNumber>
    </recommendedName>
</protein>
<gene>
    <name evidence="13" type="primary">boxA</name>
    <name evidence="13" type="ordered locus">CNE_BB1p04280</name>
</gene>
<evidence type="ECO:0000313" key="14">
    <source>
        <dbReference type="Proteomes" id="UP000006798"/>
    </source>
</evidence>
<dbReference type="SUPFAM" id="SSF54862">
    <property type="entry name" value="4Fe-4S ferredoxins"/>
    <property type="match status" value="1"/>
</dbReference>
<evidence type="ECO:0000256" key="2">
    <source>
        <dbReference type="ARBA" id="ARBA00022630"/>
    </source>
</evidence>
<keyword evidence="13" id="KW-0614">Plasmid</keyword>
<evidence type="ECO:0000259" key="11">
    <source>
        <dbReference type="PROSITE" id="PS51379"/>
    </source>
</evidence>
<evidence type="ECO:0000256" key="6">
    <source>
        <dbReference type="ARBA" id="ARBA00023002"/>
    </source>
</evidence>
<dbReference type="EC" id="1.14.13.208" evidence="9"/>
<evidence type="ECO:0000256" key="4">
    <source>
        <dbReference type="ARBA" id="ARBA00022827"/>
    </source>
</evidence>
<dbReference type="Gene3D" id="2.40.30.10">
    <property type="entry name" value="Translation factors"/>
    <property type="match status" value="1"/>
</dbReference>
<accession>F8GWY2</accession>
<comment type="cofactor">
    <cofactor evidence="1">
        <name>FAD</name>
        <dbReference type="ChEBI" id="CHEBI:57692"/>
    </cofactor>
</comment>
<dbReference type="PROSITE" id="PS51384">
    <property type="entry name" value="FAD_FR"/>
    <property type="match status" value="1"/>
</dbReference>
<feature type="binding site" evidence="10">
    <location>
        <position position="264"/>
    </location>
    <ligand>
        <name>NADP(+)</name>
        <dbReference type="ChEBI" id="CHEBI:58349"/>
    </ligand>
</feature>
<feature type="binding site" evidence="10">
    <location>
        <position position="189"/>
    </location>
    <ligand>
        <name>NADP(+)</name>
        <dbReference type="ChEBI" id="CHEBI:58349"/>
    </ligand>
</feature>
<feature type="binding site" evidence="10">
    <location>
        <begin position="320"/>
        <end position="321"/>
    </location>
    <ligand>
        <name>NADP(+)</name>
        <dbReference type="ChEBI" id="CHEBI:58349"/>
    </ligand>
</feature>
<dbReference type="InterPro" id="IPR015701">
    <property type="entry name" value="FNR"/>
</dbReference>
<keyword evidence="5 9" id="KW-0521">NADP</keyword>
<dbReference type="SUPFAM" id="SSF52343">
    <property type="entry name" value="Ferredoxin reductase-like, C-terminal NADP-linked domain"/>
    <property type="match status" value="1"/>
</dbReference>
<dbReference type="HOGENOM" id="CLU_053066_0_0_4"/>
<dbReference type="InterPro" id="IPR001709">
    <property type="entry name" value="Flavoprot_Pyr_Nucl_cyt_Rdtase"/>
</dbReference>
<dbReference type="PANTHER" id="PTHR43314">
    <property type="match status" value="1"/>
</dbReference>
<reference evidence="13 14" key="1">
    <citation type="journal article" date="2011" name="J. Bacteriol.">
        <title>Complete genome sequence of the type strain Cupriavidus necator N-1.</title>
        <authorList>
            <person name="Poehlein A."/>
            <person name="Kusian B."/>
            <person name="Friedrich B."/>
            <person name="Daniel R."/>
            <person name="Bowien B."/>
        </authorList>
    </citation>
    <scope>NUCLEOTIDE SEQUENCE [LARGE SCALE GENOMIC DNA]</scope>
    <source>
        <strain evidence="14">ATCC 43291 / DSM 13513 / CCUG 52238 / LMG 8453 / N-1</strain>
        <plasmid evidence="13 14">pBB1</plasmid>
    </source>
</reference>
<proteinExistence type="predicted"/>
<name>F8GWY2_CUPNN</name>
<evidence type="ECO:0000313" key="13">
    <source>
        <dbReference type="EMBL" id="AEI81852.1"/>
    </source>
</evidence>
<dbReference type="GO" id="GO:0016491">
    <property type="term" value="F:oxidoreductase activity"/>
    <property type="evidence" value="ECO:0007669"/>
    <property type="project" value="UniProtKB-KW"/>
</dbReference>
<organism evidence="13 14">
    <name type="scientific">Cupriavidus necator (strain ATCC 43291 / DSM 13513 / CCUG 52238 / LMG 8453 / N-1)</name>
    <name type="common">Ralstonia eutropha</name>
    <dbReference type="NCBI Taxonomy" id="1042878"/>
    <lineage>
        <taxon>Bacteria</taxon>
        <taxon>Pseudomonadati</taxon>
        <taxon>Pseudomonadota</taxon>
        <taxon>Betaproteobacteria</taxon>
        <taxon>Burkholderiales</taxon>
        <taxon>Burkholderiaceae</taxon>
        <taxon>Cupriavidus</taxon>
    </lineage>
</organism>
<keyword evidence="4 9" id="KW-0274">FAD</keyword>
<feature type="domain" description="FAD-binding FR-type" evidence="12">
    <location>
        <begin position="127"/>
        <end position="249"/>
    </location>
</feature>
<evidence type="ECO:0000256" key="7">
    <source>
        <dbReference type="ARBA" id="ARBA00023004"/>
    </source>
</evidence>
<dbReference type="Proteomes" id="UP000006798">
    <property type="component" value="Plasmid pBB1"/>
</dbReference>
<keyword evidence="2 9" id="KW-0285">Flavoprotein</keyword>
<evidence type="ECO:0000256" key="3">
    <source>
        <dbReference type="ARBA" id="ARBA00022723"/>
    </source>
</evidence>
<dbReference type="InterPro" id="IPR017900">
    <property type="entry name" value="4Fe4S_Fe_S_CS"/>
</dbReference>
<dbReference type="Pfam" id="PF00175">
    <property type="entry name" value="NAD_binding_1"/>
    <property type="match status" value="1"/>
</dbReference>
<dbReference type="AlphaFoldDB" id="F8GWY2"/>
<dbReference type="Pfam" id="PF12838">
    <property type="entry name" value="Fer4_7"/>
    <property type="match status" value="1"/>
</dbReference>